<feature type="transmembrane region" description="Helical" evidence="4">
    <location>
        <begin position="121"/>
        <end position="140"/>
    </location>
</feature>
<comment type="cofactor">
    <cofactor evidence="1">
        <name>Mg(2+)</name>
        <dbReference type="ChEBI" id="CHEBI:18420"/>
    </cofactor>
</comment>
<keyword evidence="4" id="KW-0812">Transmembrane</keyword>
<sequence>MNLDLRTMMVMIAVLSFLFSILLAVASLHARGVQGLRHWALASFCISLGSSIALPNLHAGQGWPVVAGAALLAAGSTTQLAGIQAFKGEACHIRWMIAVVVAVGFFSYWFSLVHINIQFRAIANSLVFGAINFTCARALLIRLPTPERTAHWLTGASFAVLSLIYASRAIAIYSAPPGTYTLFSPMLINPVMFLAGSVIQLFLTFGFILMVNYRMASQLENLATTDALTGAWNRRSLELELQRMLARSQRRQEPMSVVMLDVDHFKLINDSHGHRAGDEVLRQLTARARLEIRRDDYLARYGGEEFCLLLPGTTELDAHQLAERLRRIQAEQTVDWRGTPINSSISIGIASSEHTGLNGDALLEAADAALYRAKQTGRNRAETFSQFRISPA</sequence>
<dbReference type="OrthoDB" id="9812260at2"/>
<feature type="transmembrane region" description="Helical" evidence="4">
    <location>
        <begin position="95"/>
        <end position="115"/>
    </location>
</feature>
<evidence type="ECO:0000256" key="1">
    <source>
        <dbReference type="ARBA" id="ARBA00001946"/>
    </source>
</evidence>
<dbReference type="FunFam" id="3.30.70.270:FF:000001">
    <property type="entry name" value="Diguanylate cyclase domain protein"/>
    <property type="match status" value="1"/>
</dbReference>
<keyword evidence="4" id="KW-0472">Membrane</keyword>
<dbReference type="RefSeq" id="WP_064027426.1">
    <property type="nucleotide sequence ID" value="NZ_LUUK01000145.1"/>
</dbReference>
<name>A0A177NRF5_9GAMM</name>
<dbReference type="PANTHER" id="PTHR45138">
    <property type="entry name" value="REGULATORY COMPONENTS OF SENSORY TRANSDUCTION SYSTEM"/>
    <property type="match status" value="1"/>
</dbReference>
<dbReference type="SUPFAM" id="SSF55073">
    <property type="entry name" value="Nucleotide cyclase"/>
    <property type="match status" value="1"/>
</dbReference>
<dbReference type="PROSITE" id="PS50887">
    <property type="entry name" value="GGDEF"/>
    <property type="match status" value="1"/>
</dbReference>
<proteinExistence type="predicted"/>
<comment type="catalytic activity">
    <reaction evidence="3">
        <text>2 GTP = 3',3'-c-di-GMP + 2 diphosphate</text>
        <dbReference type="Rhea" id="RHEA:24898"/>
        <dbReference type="ChEBI" id="CHEBI:33019"/>
        <dbReference type="ChEBI" id="CHEBI:37565"/>
        <dbReference type="ChEBI" id="CHEBI:58805"/>
        <dbReference type="EC" id="2.7.7.65"/>
    </reaction>
</comment>
<dbReference type="GO" id="GO:0052621">
    <property type="term" value="F:diguanylate cyclase activity"/>
    <property type="evidence" value="ECO:0007669"/>
    <property type="project" value="UniProtKB-EC"/>
</dbReference>
<feature type="domain" description="GGDEF" evidence="5">
    <location>
        <begin position="253"/>
        <end position="386"/>
    </location>
</feature>
<evidence type="ECO:0000256" key="4">
    <source>
        <dbReference type="SAM" id="Phobius"/>
    </source>
</evidence>
<feature type="transmembrane region" description="Helical" evidence="4">
    <location>
        <begin position="187"/>
        <end position="211"/>
    </location>
</feature>
<dbReference type="GO" id="GO:1902201">
    <property type="term" value="P:negative regulation of bacterial-type flagellum-dependent cell motility"/>
    <property type="evidence" value="ECO:0007669"/>
    <property type="project" value="TreeGrafter"/>
</dbReference>
<dbReference type="GO" id="GO:0005886">
    <property type="term" value="C:plasma membrane"/>
    <property type="evidence" value="ECO:0007669"/>
    <property type="project" value="TreeGrafter"/>
</dbReference>
<dbReference type="InterPro" id="IPR029787">
    <property type="entry name" value="Nucleotide_cyclase"/>
</dbReference>
<dbReference type="STRING" id="702114.A1355_02975"/>
<dbReference type="SMART" id="SM00267">
    <property type="entry name" value="GGDEF"/>
    <property type="match status" value="1"/>
</dbReference>
<protein>
    <recommendedName>
        <fullName evidence="2">diguanylate cyclase</fullName>
        <ecNumber evidence="2">2.7.7.65</ecNumber>
    </recommendedName>
</protein>
<dbReference type="EC" id="2.7.7.65" evidence="2"/>
<dbReference type="GO" id="GO:0043709">
    <property type="term" value="P:cell adhesion involved in single-species biofilm formation"/>
    <property type="evidence" value="ECO:0007669"/>
    <property type="project" value="TreeGrafter"/>
</dbReference>
<evidence type="ECO:0000256" key="2">
    <source>
        <dbReference type="ARBA" id="ARBA00012528"/>
    </source>
</evidence>
<evidence type="ECO:0000313" key="6">
    <source>
        <dbReference type="EMBL" id="OAI20134.1"/>
    </source>
</evidence>
<reference evidence="7" key="1">
    <citation type="submission" date="2016-03" db="EMBL/GenBank/DDBJ databases">
        <authorList>
            <person name="Heylen K."/>
            <person name="De Vos P."/>
            <person name="Vekeman B."/>
        </authorList>
    </citation>
    <scope>NUCLEOTIDE SEQUENCE [LARGE SCALE GENOMIC DNA]</scope>
    <source>
        <strain evidence="7">R-45383</strain>
    </source>
</reference>
<dbReference type="NCBIfam" id="TIGR00254">
    <property type="entry name" value="GGDEF"/>
    <property type="match status" value="1"/>
</dbReference>
<dbReference type="EMBL" id="LUUK01000145">
    <property type="protein sequence ID" value="OAI20134.1"/>
    <property type="molecule type" value="Genomic_DNA"/>
</dbReference>
<dbReference type="PANTHER" id="PTHR45138:SF9">
    <property type="entry name" value="DIGUANYLATE CYCLASE DGCM-RELATED"/>
    <property type="match status" value="1"/>
</dbReference>
<feature type="transmembrane region" description="Helical" evidence="4">
    <location>
        <begin position="63"/>
        <end position="83"/>
    </location>
</feature>
<dbReference type="InterPro" id="IPR043128">
    <property type="entry name" value="Rev_trsase/Diguanyl_cyclase"/>
</dbReference>
<organism evidence="6 7">
    <name type="scientific">Methylomonas koyamae</name>
    <dbReference type="NCBI Taxonomy" id="702114"/>
    <lineage>
        <taxon>Bacteria</taxon>
        <taxon>Pseudomonadati</taxon>
        <taxon>Pseudomonadota</taxon>
        <taxon>Gammaproteobacteria</taxon>
        <taxon>Methylococcales</taxon>
        <taxon>Methylococcaceae</taxon>
        <taxon>Methylomonas</taxon>
    </lineage>
</organism>
<dbReference type="AlphaFoldDB" id="A0A177NRF5"/>
<gene>
    <name evidence="6" type="ORF">A1355_02975</name>
</gene>
<evidence type="ECO:0000313" key="7">
    <source>
        <dbReference type="Proteomes" id="UP000077628"/>
    </source>
</evidence>
<accession>A0A177NRF5</accession>
<evidence type="ECO:0000259" key="5">
    <source>
        <dbReference type="PROSITE" id="PS50887"/>
    </source>
</evidence>
<evidence type="ECO:0000256" key="3">
    <source>
        <dbReference type="ARBA" id="ARBA00034247"/>
    </source>
</evidence>
<keyword evidence="7" id="KW-1185">Reference proteome</keyword>
<dbReference type="InterPro" id="IPR000160">
    <property type="entry name" value="GGDEF_dom"/>
</dbReference>
<keyword evidence="4" id="KW-1133">Transmembrane helix</keyword>
<feature type="transmembrane region" description="Helical" evidence="4">
    <location>
        <begin position="152"/>
        <end position="175"/>
    </location>
</feature>
<dbReference type="Pfam" id="PF00990">
    <property type="entry name" value="GGDEF"/>
    <property type="match status" value="1"/>
</dbReference>
<comment type="caution">
    <text evidence="6">The sequence shown here is derived from an EMBL/GenBank/DDBJ whole genome shotgun (WGS) entry which is preliminary data.</text>
</comment>
<dbReference type="CDD" id="cd01949">
    <property type="entry name" value="GGDEF"/>
    <property type="match status" value="1"/>
</dbReference>
<dbReference type="Gene3D" id="3.30.70.270">
    <property type="match status" value="1"/>
</dbReference>
<dbReference type="InterPro" id="IPR050469">
    <property type="entry name" value="Diguanylate_Cyclase"/>
</dbReference>
<dbReference type="Proteomes" id="UP000077628">
    <property type="component" value="Unassembled WGS sequence"/>
</dbReference>